<evidence type="ECO:0000313" key="2">
    <source>
        <dbReference type="EMBL" id="MCS5734779.1"/>
    </source>
</evidence>
<reference evidence="2" key="1">
    <citation type="submission" date="2022-08" db="EMBL/GenBank/DDBJ databases">
        <authorList>
            <person name="Deng Y."/>
            <person name="Han X.-F."/>
            <person name="Zhang Y.-Q."/>
        </authorList>
    </citation>
    <scope>NUCLEOTIDE SEQUENCE</scope>
    <source>
        <strain evidence="2">CPCC 203386</strain>
    </source>
</reference>
<protein>
    <submittedName>
        <fullName evidence="2">Alpha/beta fold hydrolase</fullName>
    </submittedName>
</protein>
<dbReference type="PANTHER" id="PTHR43798">
    <property type="entry name" value="MONOACYLGLYCEROL LIPASE"/>
    <property type="match status" value="1"/>
</dbReference>
<keyword evidence="3" id="KW-1185">Reference proteome</keyword>
<evidence type="ECO:0000313" key="3">
    <source>
        <dbReference type="Proteomes" id="UP001165586"/>
    </source>
</evidence>
<dbReference type="GO" id="GO:0016787">
    <property type="term" value="F:hydrolase activity"/>
    <property type="evidence" value="ECO:0007669"/>
    <property type="project" value="UniProtKB-KW"/>
</dbReference>
<dbReference type="InterPro" id="IPR000073">
    <property type="entry name" value="AB_hydrolase_1"/>
</dbReference>
<dbReference type="PRINTS" id="PR00111">
    <property type="entry name" value="ABHYDROLASE"/>
</dbReference>
<name>A0ABT2H4D6_9MICO</name>
<dbReference type="PANTHER" id="PTHR43798:SF33">
    <property type="entry name" value="HYDROLASE, PUTATIVE (AFU_ORTHOLOGUE AFUA_2G14860)-RELATED"/>
    <property type="match status" value="1"/>
</dbReference>
<dbReference type="Proteomes" id="UP001165586">
    <property type="component" value="Unassembled WGS sequence"/>
</dbReference>
<accession>A0ABT2H4D6</accession>
<sequence>MTDERIERLTLHGGQLRTITAGDGPPLVYLHGVGDNGAFLPVLGDLAERFRVIRPDHPGFLESDDFAVESVGDLAAVHRQALDALGIDRLTLIGCSLGGWTAVELALLVPERVEQLILIDPAGLAGDGTAPNVFELDPVSALEATVFDEDRRAAARANPREPTVAALLARNRATARRIAGDPYMHDPSLAARATRWAAEHPVPVHLVWGENDGVVPVSYLSAWRHVFPEARVTVIPRAGHLPHVERPQEFLEATGLLTSSGTGAPWN</sequence>
<dbReference type="Gene3D" id="3.40.50.1820">
    <property type="entry name" value="alpha/beta hydrolase"/>
    <property type="match status" value="1"/>
</dbReference>
<dbReference type="EMBL" id="JANLCJ010000004">
    <property type="protein sequence ID" value="MCS5734779.1"/>
    <property type="molecule type" value="Genomic_DNA"/>
</dbReference>
<evidence type="ECO:0000259" key="1">
    <source>
        <dbReference type="Pfam" id="PF00561"/>
    </source>
</evidence>
<gene>
    <name evidence="2" type="ORF">N1032_13630</name>
</gene>
<dbReference type="RefSeq" id="WP_259539645.1">
    <property type="nucleotide sequence ID" value="NZ_JANLCJ010000004.1"/>
</dbReference>
<dbReference type="SUPFAM" id="SSF53474">
    <property type="entry name" value="alpha/beta-Hydrolases"/>
    <property type="match status" value="1"/>
</dbReference>
<dbReference type="Pfam" id="PF00561">
    <property type="entry name" value="Abhydrolase_1"/>
    <property type="match status" value="1"/>
</dbReference>
<comment type="caution">
    <text evidence="2">The sequence shown here is derived from an EMBL/GenBank/DDBJ whole genome shotgun (WGS) entry which is preliminary data.</text>
</comment>
<dbReference type="InterPro" id="IPR050266">
    <property type="entry name" value="AB_hydrolase_sf"/>
</dbReference>
<proteinExistence type="predicted"/>
<dbReference type="InterPro" id="IPR029058">
    <property type="entry name" value="AB_hydrolase_fold"/>
</dbReference>
<organism evidence="2 3">
    <name type="scientific">Herbiconiux daphne</name>
    <dbReference type="NCBI Taxonomy" id="2970914"/>
    <lineage>
        <taxon>Bacteria</taxon>
        <taxon>Bacillati</taxon>
        <taxon>Actinomycetota</taxon>
        <taxon>Actinomycetes</taxon>
        <taxon>Micrococcales</taxon>
        <taxon>Microbacteriaceae</taxon>
        <taxon>Herbiconiux</taxon>
    </lineage>
</organism>
<feature type="domain" description="AB hydrolase-1" evidence="1">
    <location>
        <begin position="25"/>
        <end position="247"/>
    </location>
</feature>
<keyword evidence="2" id="KW-0378">Hydrolase</keyword>